<gene>
    <name evidence="1" type="ORF">A7J15_00140</name>
</gene>
<accession>A0A1B9NG00</accession>
<dbReference type="AlphaFoldDB" id="A0A1B9NG00"/>
<comment type="caution">
    <text evidence="1">The sequence shown here is derived from an EMBL/GenBank/DDBJ whole genome shotgun (WGS) entry which is preliminary data.</text>
</comment>
<proteinExistence type="predicted"/>
<protein>
    <submittedName>
        <fullName evidence="1">Uncharacterized protein</fullName>
    </submittedName>
</protein>
<reference evidence="1 2" key="1">
    <citation type="submission" date="2016-05" db="EMBL/GenBank/DDBJ databases">
        <authorList>
            <person name="Lavstsen T."/>
            <person name="Jespersen J.S."/>
        </authorList>
    </citation>
    <scope>NUCLEOTIDE SEQUENCE [LARGE SCALE GENOMIC DNA]</scope>
    <source>
        <strain evidence="1 2">YLB-01</strain>
    </source>
</reference>
<dbReference type="Proteomes" id="UP000093355">
    <property type="component" value="Unassembled WGS sequence"/>
</dbReference>
<name>A0A1B9NG00_9MICO</name>
<dbReference type="EMBL" id="LXMD01000012">
    <property type="protein sequence ID" value="OCG75516.1"/>
    <property type="molecule type" value="Genomic_DNA"/>
</dbReference>
<evidence type="ECO:0000313" key="1">
    <source>
        <dbReference type="EMBL" id="OCG75516.1"/>
    </source>
</evidence>
<dbReference type="STRING" id="904291.A7J15_00140"/>
<dbReference type="Pfam" id="PF19884">
    <property type="entry name" value="DUF6357"/>
    <property type="match status" value="1"/>
</dbReference>
<dbReference type="InterPro" id="IPR045937">
    <property type="entry name" value="DUF6357"/>
</dbReference>
<keyword evidence="2" id="KW-1185">Reference proteome</keyword>
<evidence type="ECO:0000313" key="2">
    <source>
        <dbReference type="Proteomes" id="UP000093355"/>
    </source>
</evidence>
<sequence>MSERVLSRPGGWAEVLREGDALVLRIGAGADRDHLPFTFRFVITPQHLDVLRDDVGRYLLADYVVRRLCERTHGERTPNKKKVRRLLDRVLLGPEPEVDAWFRSDETGMRDLAAAGADPALLQEGRVLAALRHQA</sequence>
<organism evidence="1 2">
    <name type="scientific">Microbacterium sediminis</name>
    <dbReference type="NCBI Taxonomy" id="904291"/>
    <lineage>
        <taxon>Bacteria</taxon>
        <taxon>Bacillati</taxon>
        <taxon>Actinomycetota</taxon>
        <taxon>Actinomycetes</taxon>
        <taxon>Micrococcales</taxon>
        <taxon>Microbacteriaceae</taxon>
        <taxon>Microbacterium</taxon>
    </lineage>
</organism>